<proteinExistence type="predicted"/>
<feature type="transmembrane region" description="Helical" evidence="1">
    <location>
        <begin position="80"/>
        <end position="104"/>
    </location>
</feature>
<name>A0A8X8C9T3_POPTO</name>
<protein>
    <submittedName>
        <fullName evidence="2">Uncharacterized protein</fullName>
    </submittedName>
</protein>
<gene>
    <name evidence="2" type="ORF">POTOM_050960</name>
</gene>
<evidence type="ECO:0000313" key="3">
    <source>
        <dbReference type="Proteomes" id="UP000886885"/>
    </source>
</evidence>
<organism evidence="2 3">
    <name type="scientific">Populus tomentosa</name>
    <name type="common">Chinese white poplar</name>
    <dbReference type="NCBI Taxonomy" id="118781"/>
    <lineage>
        <taxon>Eukaryota</taxon>
        <taxon>Viridiplantae</taxon>
        <taxon>Streptophyta</taxon>
        <taxon>Embryophyta</taxon>
        <taxon>Tracheophyta</taxon>
        <taxon>Spermatophyta</taxon>
        <taxon>Magnoliopsida</taxon>
        <taxon>eudicotyledons</taxon>
        <taxon>Gunneridae</taxon>
        <taxon>Pentapetalae</taxon>
        <taxon>rosids</taxon>
        <taxon>fabids</taxon>
        <taxon>Malpighiales</taxon>
        <taxon>Salicaceae</taxon>
        <taxon>Saliceae</taxon>
        <taxon>Populus</taxon>
    </lineage>
</organism>
<keyword evidence="1" id="KW-0812">Transmembrane</keyword>
<dbReference type="EMBL" id="JAAWWB010000030">
    <property type="protein sequence ID" value="KAG6746420.1"/>
    <property type="molecule type" value="Genomic_DNA"/>
</dbReference>
<evidence type="ECO:0000313" key="2">
    <source>
        <dbReference type="EMBL" id="KAG6746420.1"/>
    </source>
</evidence>
<keyword evidence="1" id="KW-0472">Membrane</keyword>
<evidence type="ECO:0000256" key="1">
    <source>
        <dbReference type="SAM" id="Phobius"/>
    </source>
</evidence>
<dbReference type="PANTHER" id="PTHR48248:SF5">
    <property type="entry name" value="UVR DOMAIN-CONTAINING PROTEIN"/>
    <property type="match status" value="1"/>
</dbReference>
<dbReference type="Proteomes" id="UP000886885">
    <property type="component" value="Chromosome 15D"/>
</dbReference>
<reference evidence="2" key="1">
    <citation type="journal article" date="2020" name="bioRxiv">
        <title>Hybrid origin of Populus tomentosa Carr. identified through genome sequencing and phylogenomic analysis.</title>
        <authorList>
            <person name="An X."/>
            <person name="Gao K."/>
            <person name="Chen Z."/>
            <person name="Li J."/>
            <person name="Yang X."/>
            <person name="Yang X."/>
            <person name="Zhou J."/>
            <person name="Guo T."/>
            <person name="Zhao T."/>
            <person name="Huang S."/>
            <person name="Miao D."/>
            <person name="Khan W.U."/>
            <person name="Rao P."/>
            <person name="Ye M."/>
            <person name="Lei B."/>
            <person name="Liao W."/>
            <person name="Wang J."/>
            <person name="Ji L."/>
            <person name="Li Y."/>
            <person name="Guo B."/>
            <person name="Mustafa N.S."/>
            <person name="Li S."/>
            <person name="Yun Q."/>
            <person name="Keller S.R."/>
            <person name="Mao J."/>
            <person name="Zhang R."/>
            <person name="Strauss S.H."/>
        </authorList>
    </citation>
    <scope>NUCLEOTIDE SEQUENCE</scope>
    <source>
        <strain evidence="2">GM15</strain>
        <tissue evidence="2">Leaf</tissue>
    </source>
</reference>
<keyword evidence="3" id="KW-1185">Reference proteome</keyword>
<sequence length="111" mass="12879">MVEISEGQKRVREGLMEVRERFQEIGKEAAKRKEKTSQISKQSAANQLRLDLMFQIEGSQPLIILCSCFYDLKHEIKPELICSTLLGDLTSFLFTFGSLFTYFLKSFPHFH</sequence>
<dbReference type="AlphaFoldDB" id="A0A8X8C9T3"/>
<keyword evidence="1" id="KW-1133">Transmembrane helix</keyword>
<dbReference type="PANTHER" id="PTHR48248">
    <property type="entry name" value="UVR DOMAIN-CONTAINING PROTEIN"/>
    <property type="match status" value="1"/>
</dbReference>
<comment type="caution">
    <text evidence="2">The sequence shown here is derived from an EMBL/GenBank/DDBJ whole genome shotgun (WGS) entry which is preliminary data.</text>
</comment>
<accession>A0A8X8C9T3</accession>